<dbReference type="Proteomes" id="UP000025227">
    <property type="component" value="Unplaced"/>
</dbReference>
<evidence type="ECO:0000256" key="10">
    <source>
        <dbReference type="SAM" id="SignalP"/>
    </source>
</evidence>
<keyword evidence="2" id="KW-0645">Protease</keyword>
<dbReference type="InterPro" id="IPR000169">
    <property type="entry name" value="Pept_cys_AS"/>
</dbReference>
<comment type="similarity">
    <text evidence="1">Belongs to the peptidase C1 family.</text>
</comment>
<keyword evidence="12" id="KW-1185">Reference proteome</keyword>
<dbReference type="PROSITE" id="PS00639">
    <property type="entry name" value="THIOL_PROTEASE_HIS"/>
    <property type="match status" value="1"/>
</dbReference>
<dbReference type="GO" id="GO:0008234">
    <property type="term" value="F:cysteine-type peptidase activity"/>
    <property type="evidence" value="ECO:0007669"/>
    <property type="project" value="UniProtKB-KW"/>
</dbReference>
<dbReference type="SUPFAM" id="SSF54001">
    <property type="entry name" value="Cysteine proteinases"/>
    <property type="match status" value="1"/>
</dbReference>
<dbReference type="OrthoDB" id="3789175at2759"/>
<dbReference type="PANTHER" id="PTHR12411">
    <property type="entry name" value="CYSTEINE PROTEASE FAMILY C1-RELATED"/>
    <property type="match status" value="1"/>
</dbReference>
<organism evidence="12 13">
    <name type="scientific">Haemonchus contortus</name>
    <name type="common">Barber pole worm</name>
    <dbReference type="NCBI Taxonomy" id="6289"/>
    <lineage>
        <taxon>Eukaryota</taxon>
        <taxon>Metazoa</taxon>
        <taxon>Ecdysozoa</taxon>
        <taxon>Nematoda</taxon>
        <taxon>Chromadorea</taxon>
        <taxon>Rhabditida</taxon>
        <taxon>Rhabditina</taxon>
        <taxon>Rhabditomorpha</taxon>
        <taxon>Strongyloidea</taxon>
        <taxon>Trichostrongylidae</taxon>
        <taxon>Haemonchus</taxon>
    </lineage>
</organism>
<evidence type="ECO:0000256" key="7">
    <source>
        <dbReference type="ARBA" id="ARBA00023157"/>
    </source>
</evidence>
<evidence type="ECO:0000256" key="1">
    <source>
        <dbReference type="ARBA" id="ARBA00008455"/>
    </source>
</evidence>
<sequence>MLILLISCISVAICSPQRVTTVEELLAQPIPAEDNRLTGEALVKYVNERQPFFEAKYSPEAEQRLNHLMDTEFVRNVRKLHKIPRAEKAISNEDIPESFDSREVWKNCSSITYIRDQSNCGSCWAVSAAETMSDRICVQSKGRVQKMISDVDILACCGRECGRGCNGGMDHKAWEYVKEFGVVTGGRYQEKGVCKPYPLHPCGNHGGKFWSCPRDHSFRTPACKKYCQYGYGKRYEKDKSYVKSVYILDEDEKAIQREMMKNGPVQAAFITYEDFSFYRRGIYVHSYGRQRGAHAVKVVGWGVENGTKYWNVANSWSTDWGEDGYFRILRGVNHCEFESYVVSGEFRL</sequence>
<dbReference type="SMART" id="SM00645">
    <property type="entry name" value="Pept_C1"/>
    <property type="match status" value="1"/>
</dbReference>
<comment type="function">
    <text evidence="9">Expression of the protease correlates with blood-feeding and suggests a role for the protease in blood digestion.</text>
</comment>
<feature type="signal peptide" evidence="10">
    <location>
        <begin position="1"/>
        <end position="16"/>
    </location>
</feature>
<dbReference type="InterPro" id="IPR013128">
    <property type="entry name" value="Peptidase_C1A"/>
</dbReference>
<keyword evidence="7" id="KW-1015">Disulfide bond</keyword>
<dbReference type="CDD" id="cd02620">
    <property type="entry name" value="Peptidase_C1A_CathepsinB"/>
    <property type="match status" value="1"/>
</dbReference>
<dbReference type="InterPro" id="IPR025660">
    <property type="entry name" value="Pept_his_AS"/>
</dbReference>
<evidence type="ECO:0000256" key="5">
    <source>
        <dbReference type="ARBA" id="ARBA00022807"/>
    </source>
</evidence>
<dbReference type="PRINTS" id="PR00705">
    <property type="entry name" value="PAPAIN"/>
</dbReference>
<reference evidence="13" key="1">
    <citation type="submission" date="2020-12" db="UniProtKB">
        <authorList>
            <consortium name="WormBaseParasite"/>
        </authorList>
    </citation>
    <scope>IDENTIFICATION</scope>
    <source>
        <strain evidence="13">MHco3</strain>
    </source>
</reference>
<evidence type="ECO:0000256" key="6">
    <source>
        <dbReference type="ARBA" id="ARBA00023145"/>
    </source>
</evidence>
<keyword evidence="4" id="KW-0378">Hydrolase</keyword>
<keyword evidence="3 10" id="KW-0732">Signal</keyword>
<evidence type="ECO:0000256" key="2">
    <source>
        <dbReference type="ARBA" id="ARBA00022670"/>
    </source>
</evidence>
<dbReference type="GO" id="GO:0006508">
    <property type="term" value="P:proteolysis"/>
    <property type="evidence" value="ECO:0007669"/>
    <property type="project" value="UniProtKB-KW"/>
</dbReference>
<evidence type="ECO:0000256" key="4">
    <source>
        <dbReference type="ARBA" id="ARBA00022801"/>
    </source>
</evidence>
<keyword evidence="5" id="KW-0788">Thiol protease</keyword>
<evidence type="ECO:0000256" key="9">
    <source>
        <dbReference type="ARBA" id="ARBA00057399"/>
    </source>
</evidence>
<name>A0A7I4XTU7_HAECO</name>
<dbReference type="WBParaSite" id="HCON_00005820-00001">
    <property type="protein sequence ID" value="HCON_00005820-00001"/>
    <property type="gene ID" value="HCON_00005820"/>
</dbReference>
<dbReference type="Gene3D" id="3.90.70.10">
    <property type="entry name" value="Cysteine proteinases"/>
    <property type="match status" value="1"/>
</dbReference>
<feature type="chain" id="PRO_5029581412" evidence="10">
    <location>
        <begin position="17"/>
        <end position="348"/>
    </location>
</feature>
<keyword evidence="6" id="KW-0865">Zymogen</keyword>
<evidence type="ECO:0000256" key="3">
    <source>
        <dbReference type="ARBA" id="ARBA00022729"/>
    </source>
</evidence>
<dbReference type="InterPro" id="IPR000668">
    <property type="entry name" value="Peptidase_C1A_C"/>
</dbReference>
<protein>
    <submittedName>
        <fullName evidence="13">Cysteine proteinase</fullName>
    </submittedName>
</protein>
<evidence type="ECO:0000313" key="13">
    <source>
        <dbReference type="WBParaSite" id="HCON_00005820-00001"/>
    </source>
</evidence>
<dbReference type="Pfam" id="PF00112">
    <property type="entry name" value="Peptidase_C1"/>
    <property type="match status" value="1"/>
</dbReference>
<evidence type="ECO:0000313" key="12">
    <source>
        <dbReference type="Proteomes" id="UP000025227"/>
    </source>
</evidence>
<feature type="domain" description="Peptidase C1A papain C-terminal" evidence="11">
    <location>
        <begin position="95"/>
        <end position="345"/>
    </location>
</feature>
<proteinExistence type="inferred from homology"/>
<dbReference type="PROSITE" id="PS00139">
    <property type="entry name" value="THIOL_PROTEASE_CYS"/>
    <property type="match status" value="1"/>
</dbReference>
<dbReference type="FunFam" id="3.90.70.10:FF:000031">
    <property type="entry name" value="Cathepsin B"/>
    <property type="match status" value="1"/>
</dbReference>
<accession>A0A7I4XTU7</accession>
<keyword evidence="8" id="KW-0325">Glycoprotein</keyword>
<dbReference type="AlphaFoldDB" id="A0A7I4XTU7"/>
<evidence type="ECO:0000256" key="8">
    <source>
        <dbReference type="ARBA" id="ARBA00023180"/>
    </source>
</evidence>
<evidence type="ECO:0000259" key="11">
    <source>
        <dbReference type="SMART" id="SM00645"/>
    </source>
</evidence>
<dbReference type="InterPro" id="IPR038765">
    <property type="entry name" value="Papain-like_cys_pep_sf"/>
</dbReference>